<organism evidence="2 3">
    <name type="scientific">Rhizobium hidalgonense</name>
    <dbReference type="NCBI Taxonomy" id="1538159"/>
    <lineage>
        <taxon>Bacteria</taxon>
        <taxon>Pseudomonadati</taxon>
        <taxon>Pseudomonadota</taxon>
        <taxon>Alphaproteobacteria</taxon>
        <taxon>Hyphomicrobiales</taxon>
        <taxon>Rhizobiaceae</taxon>
        <taxon>Rhizobium/Agrobacterium group</taxon>
        <taxon>Rhizobium</taxon>
    </lineage>
</organism>
<sequence>MTKLAFAQLAVVALAGNDHCRSALLHSLRLSYGPVLVMDIAGTEEPEIVAPDSKQLEGAGVVLSPRGEPAGNVEAKGSISP</sequence>
<dbReference type="EMBL" id="JAVLSF010000012">
    <property type="protein sequence ID" value="MDR9775011.1"/>
    <property type="molecule type" value="Genomic_DNA"/>
</dbReference>
<gene>
    <name evidence="2" type="ORF">RJJ65_20610</name>
</gene>
<comment type="caution">
    <text evidence="2">The sequence shown here is derived from an EMBL/GenBank/DDBJ whole genome shotgun (WGS) entry which is preliminary data.</text>
</comment>
<reference evidence="2" key="1">
    <citation type="submission" date="2023-04" db="EMBL/GenBank/DDBJ databases">
        <title>Genomic characterization of faba bean (Vicia faba) microsymbionts in Mexican soils.</title>
        <authorList>
            <person name="Rivera Orduna F.N."/>
            <person name="Guevara-Luna J."/>
            <person name="Yan J."/>
            <person name="Arroyo-Herrera I."/>
            <person name="Li Y."/>
            <person name="Vasquez-Murrieta M.S."/>
            <person name="Wang E.T."/>
        </authorList>
    </citation>
    <scope>NUCLEOTIDE SEQUENCE</scope>
    <source>
        <strain evidence="2">CH26</strain>
    </source>
</reference>
<proteinExistence type="predicted"/>
<dbReference type="RefSeq" id="WP_310857321.1">
    <property type="nucleotide sequence ID" value="NZ_JAVLSD010000032.1"/>
</dbReference>
<dbReference type="Proteomes" id="UP001268610">
    <property type="component" value="Unassembled WGS sequence"/>
</dbReference>
<evidence type="ECO:0000256" key="1">
    <source>
        <dbReference type="SAM" id="MobiDB-lite"/>
    </source>
</evidence>
<accession>A0AAJ2GU78</accession>
<feature type="region of interest" description="Disordered" evidence="1">
    <location>
        <begin position="62"/>
        <end position="81"/>
    </location>
</feature>
<evidence type="ECO:0000313" key="2">
    <source>
        <dbReference type="EMBL" id="MDR9775011.1"/>
    </source>
</evidence>
<name>A0AAJ2GU78_9HYPH</name>
<evidence type="ECO:0000313" key="3">
    <source>
        <dbReference type="Proteomes" id="UP001268610"/>
    </source>
</evidence>
<protein>
    <submittedName>
        <fullName evidence="2">Uncharacterized protein</fullName>
    </submittedName>
</protein>
<dbReference type="AlphaFoldDB" id="A0AAJ2GU78"/>